<dbReference type="Proteomes" id="UP000050949">
    <property type="component" value="Unassembled WGS sequence"/>
</dbReference>
<dbReference type="GO" id="GO:0016788">
    <property type="term" value="F:hydrolase activity, acting on ester bonds"/>
    <property type="evidence" value="ECO:0007669"/>
    <property type="project" value="InterPro"/>
</dbReference>
<dbReference type="GO" id="GO:0004518">
    <property type="term" value="F:nuclease activity"/>
    <property type="evidence" value="ECO:0007669"/>
    <property type="project" value="UniProtKB-KW"/>
</dbReference>
<name>A0A0R1XG89_9LACO</name>
<organism evidence="5 6">
    <name type="scientific">Schleiferilactobacillus harbinensis DSM 16991</name>
    <dbReference type="NCBI Taxonomy" id="1122147"/>
    <lineage>
        <taxon>Bacteria</taxon>
        <taxon>Bacillati</taxon>
        <taxon>Bacillota</taxon>
        <taxon>Bacilli</taxon>
        <taxon>Lactobacillales</taxon>
        <taxon>Lactobacillaceae</taxon>
        <taxon>Schleiferilactobacillus</taxon>
    </lineage>
</organism>
<evidence type="ECO:0000259" key="4">
    <source>
        <dbReference type="SMART" id="SM00990"/>
    </source>
</evidence>
<proteinExistence type="predicted"/>
<reference evidence="5 6" key="1">
    <citation type="journal article" date="2015" name="Genome Announc.">
        <title>Expanding the biotechnology potential of lactobacilli through comparative genomics of 213 strains and associated genera.</title>
        <authorList>
            <person name="Sun Z."/>
            <person name="Harris H.M."/>
            <person name="McCann A."/>
            <person name="Guo C."/>
            <person name="Argimon S."/>
            <person name="Zhang W."/>
            <person name="Yang X."/>
            <person name="Jeffery I.B."/>
            <person name="Cooney J.C."/>
            <person name="Kagawa T.F."/>
            <person name="Liu W."/>
            <person name="Song Y."/>
            <person name="Salvetti E."/>
            <person name="Wrobel A."/>
            <person name="Rasinkangas P."/>
            <person name="Parkhill J."/>
            <person name="Rea M.C."/>
            <person name="O'Sullivan O."/>
            <person name="Ritari J."/>
            <person name="Douillard F.P."/>
            <person name="Paul Ross R."/>
            <person name="Yang R."/>
            <person name="Briner A.E."/>
            <person name="Felis G.E."/>
            <person name="de Vos W.M."/>
            <person name="Barrangou R."/>
            <person name="Klaenhammer T.R."/>
            <person name="Caufield P.W."/>
            <person name="Cui Y."/>
            <person name="Zhang H."/>
            <person name="O'Toole P.W."/>
        </authorList>
    </citation>
    <scope>NUCLEOTIDE SEQUENCE [LARGE SCALE GENOMIC DNA]</scope>
    <source>
        <strain evidence="5 6">DSM 16991</strain>
    </source>
</reference>
<keyword evidence="2" id="KW-0540">Nuclease</keyword>
<evidence type="ECO:0000313" key="6">
    <source>
        <dbReference type="Proteomes" id="UP000050949"/>
    </source>
</evidence>
<keyword evidence="3" id="KW-0378">Hydrolase</keyword>
<dbReference type="Gene3D" id="3.40.1350.10">
    <property type="match status" value="1"/>
</dbReference>
<sequence>MEVKPTTQPEHEIQTDIMLAVSKHRCTIIRTNVGNVRTADGRTFSAGPPKGWPDLTGFRHSDGKLILIEVKTKNGRLRPDQERFKAFIESKPVLYGVARSVEDALKIIEGD</sequence>
<protein>
    <recommendedName>
        <fullName evidence="4">VRR-NUC domain-containing protein</fullName>
    </recommendedName>
</protein>
<dbReference type="PATRIC" id="fig|1122147.4.peg.1019"/>
<accession>A0A0R1XG89</accession>
<evidence type="ECO:0000256" key="2">
    <source>
        <dbReference type="ARBA" id="ARBA00022722"/>
    </source>
</evidence>
<dbReference type="GO" id="GO:0003676">
    <property type="term" value="F:nucleic acid binding"/>
    <property type="evidence" value="ECO:0007669"/>
    <property type="project" value="InterPro"/>
</dbReference>
<comment type="cofactor">
    <cofactor evidence="1">
        <name>Mg(2+)</name>
        <dbReference type="ChEBI" id="CHEBI:18420"/>
    </cofactor>
</comment>
<dbReference type="InterPro" id="IPR014883">
    <property type="entry name" value="VRR_NUC"/>
</dbReference>
<dbReference type="SMART" id="SM00990">
    <property type="entry name" value="VRR_NUC"/>
    <property type="match status" value="1"/>
</dbReference>
<dbReference type="EMBL" id="AZFW01000017">
    <property type="protein sequence ID" value="KRM29167.1"/>
    <property type="molecule type" value="Genomic_DNA"/>
</dbReference>
<gene>
    <name evidence="5" type="ORF">FC91_GL000987</name>
</gene>
<comment type="caution">
    <text evidence="5">The sequence shown here is derived from an EMBL/GenBank/DDBJ whole genome shotgun (WGS) entry which is preliminary data.</text>
</comment>
<evidence type="ECO:0000313" key="5">
    <source>
        <dbReference type="EMBL" id="KRM29167.1"/>
    </source>
</evidence>
<dbReference type="AlphaFoldDB" id="A0A0R1XG89"/>
<evidence type="ECO:0000256" key="3">
    <source>
        <dbReference type="ARBA" id="ARBA00022801"/>
    </source>
</evidence>
<feature type="domain" description="VRR-NUC" evidence="4">
    <location>
        <begin position="19"/>
        <end position="102"/>
    </location>
</feature>
<dbReference type="Pfam" id="PF08774">
    <property type="entry name" value="VRR_NUC"/>
    <property type="match status" value="1"/>
</dbReference>
<dbReference type="InterPro" id="IPR011856">
    <property type="entry name" value="tRNA_endonuc-like_dom_sf"/>
</dbReference>
<evidence type="ECO:0000256" key="1">
    <source>
        <dbReference type="ARBA" id="ARBA00001946"/>
    </source>
</evidence>